<protein>
    <recommendedName>
        <fullName evidence="3">Homeobox domain-containing protein</fullName>
    </recommendedName>
</protein>
<evidence type="ECO:0000259" key="3">
    <source>
        <dbReference type="PROSITE" id="PS50071"/>
    </source>
</evidence>
<dbReference type="CDD" id="cd00086">
    <property type="entry name" value="homeodomain"/>
    <property type="match status" value="1"/>
</dbReference>
<dbReference type="EMBL" id="CAJNOJ010000254">
    <property type="protein sequence ID" value="CAF1341995.1"/>
    <property type="molecule type" value="Genomic_DNA"/>
</dbReference>
<dbReference type="PROSITE" id="PS50071">
    <property type="entry name" value="HOMEOBOX_2"/>
    <property type="match status" value="1"/>
</dbReference>
<keyword evidence="1 2" id="KW-0539">Nucleus</keyword>
<proteinExistence type="predicted"/>
<dbReference type="GO" id="GO:0001228">
    <property type="term" value="F:DNA-binding transcription activator activity, RNA polymerase II-specific"/>
    <property type="evidence" value="ECO:0007669"/>
    <property type="project" value="InterPro"/>
</dbReference>
<dbReference type="SUPFAM" id="SSF46689">
    <property type="entry name" value="Homeodomain-like"/>
    <property type="match status" value="1"/>
</dbReference>
<evidence type="ECO:0000256" key="2">
    <source>
        <dbReference type="RuleBase" id="RU000682"/>
    </source>
</evidence>
<dbReference type="GO" id="GO:0007492">
    <property type="term" value="P:endoderm development"/>
    <property type="evidence" value="ECO:0007669"/>
    <property type="project" value="InterPro"/>
</dbReference>
<dbReference type="PANTHER" id="PTHR47656">
    <property type="entry name" value="HOMEOBOX PROTEIN MIXL"/>
    <property type="match status" value="1"/>
</dbReference>
<keyword evidence="1 2" id="KW-0238">DNA-binding</keyword>
<reference evidence="4" key="1">
    <citation type="submission" date="2021-02" db="EMBL/GenBank/DDBJ databases">
        <authorList>
            <person name="Nowell W R."/>
        </authorList>
    </citation>
    <scope>NUCLEOTIDE SEQUENCE</scope>
</reference>
<dbReference type="InterPro" id="IPR009057">
    <property type="entry name" value="Homeodomain-like_sf"/>
</dbReference>
<feature type="domain" description="Homeobox" evidence="3">
    <location>
        <begin position="133"/>
        <end position="193"/>
    </location>
</feature>
<sequence length="194" mass="21836">MHSLLDDHNSSDIDVSNASPNASIQRISHIVTSTPHQANKPRVNFHSVESLAISSSVNTSSSFSLQPPGKSPFHKERSLTSIKSVSNVFDSSLITFHLDEALTSISRLDDTGYNSLNSSASINEHQSSITISTSERKSRRKLSDWQIWHLRQVYSTNRYPTPCEQEQLAQQLLLPLSSIRIWFQNYRARSGRNL</sequence>
<comment type="caution">
    <text evidence="4">The sequence shown here is derived from an EMBL/GenBank/DDBJ whole genome shotgun (WGS) entry which is preliminary data.</text>
</comment>
<dbReference type="Proteomes" id="UP000663852">
    <property type="component" value="Unassembled WGS sequence"/>
</dbReference>
<evidence type="ECO:0000313" key="4">
    <source>
        <dbReference type="EMBL" id="CAF1341995.1"/>
    </source>
</evidence>
<dbReference type="GO" id="GO:0005634">
    <property type="term" value="C:nucleus"/>
    <property type="evidence" value="ECO:0007669"/>
    <property type="project" value="UniProtKB-SubCell"/>
</dbReference>
<dbReference type="SMART" id="SM00389">
    <property type="entry name" value="HOX"/>
    <property type="match status" value="1"/>
</dbReference>
<feature type="DNA-binding region" description="Homeobox" evidence="1">
    <location>
        <begin position="135"/>
        <end position="194"/>
    </location>
</feature>
<gene>
    <name evidence="4" type="ORF">EDS130_LOCUS32791</name>
</gene>
<dbReference type="InterPro" id="IPR042917">
    <property type="entry name" value="MIXL1"/>
</dbReference>
<dbReference type="Pfam" id="PF00046">
    <property type="entry name" value="Homeodomain"/>
    <property type="match status" value="1"/>
</dbReference>
<dbReference type="PANTHER" id="PTHR47656:SF1">
    <property type="entry name" value="HOMEOBOX PROTEIN MIXL1"/>
    <property type="match status" value="1"/>
</dbReference>
<evidence type="ECO:0000313" key="5">
    <source>
        <dbReference type="Proteomes" id="UP000663852"/>
    </source>
</evidence>
<dbReference type="AlphaFoldDB" id="A0A815GQD4"/>
<dbReference type="Gene3D" id="1.10.10.60">
    <property type="entry name" value="Homeodomain-like"/>
    <property type="match status" value="1"/>
</dbReference>
<dbReference type="GO" id="GO:0003677">
    <property type="term" value="F:DNA binding"/>
    <property type="evidence" value="ECO:0007669"/>
    <property type="project" value="UniProtKB-UniRule"/>
</dbReference>
<keyword evidence="1 2" id="KW-0371">Homeobox</keyword>
<accession>A0A815GQD4</accession>
<dbReference type="GO" id="GO:0002244">
    <property type="term" value="P:hematopoietic progenitor cell differentiation"/>
    <property type="evidence" value="ECO:0007669"/>
    <property type="project" value="InterPro"/>
</dbReference>
<name>A0A815GQD4_ADIRI</name>
<evidence type="ECO:0000256" key="1">
    <source>
        <dbReference type="PROSITE-ProRule" id="PRU00108"/>
    </source>
</evidence>
<comment type="subcellular location">
    <subcellularLocation>
        <location evidence="1 2">Nucleus</location>
    </subcellularLocation>
</comment>
<dbReference type="InterPro" id="IPR001356">
    <property type="entry name" value="HD"/>
</dbReference>
<organism evidence="4 5">
    <name type="scientific">Adineta ricciae</name>
    <name type="common">Rotifer</name>
    <dbReference type="NCBI Taxonomy" id="249248"/>
    <lineage>
        <taxon>Eukaryota</taxon>
        <taxon>Metazoa</taxon>
        <taxon>Spiralia</taxon>
        <taxon>Gnathifera</taxon>
        <taxon>Rotifera</taxon>
        <taxon>Eurotatoria</taxon>
        <taxon>Bdelloidea</taxon>
        <taxon>Adinetida</taxon>
        <taxon>Adinetidae</taxon>
        <taxon>Adineta</taxon>
    </lineage>
</organism>